<keyword evidence="3" id="KW-0808">Transferase</keyword>
<keyword evidence="1" id="KW-1133">Transmembrane helix</keyword>
<evidence type="ECO:0000259" key="2">
    <source>
        <dbReference type="Pfam" id="PF01757"/>
    </source>
</evidence>
<dbReference type="RefSeq" id="WP_379015359.1">
    <property type="nucleotide sequence ID" value="NZ_JBHSDC010000029.1"/>
</dbReference>
<dbReference type="InterPro" id="IPR050879">
    <property type="entry name" value="Acyltransferase_3"/>
</dbReference>
<dbReference type="Pfam" id="PF01757">
    <property type="entry name" value="Acyl_transf_3"/>
    <property type="match status" value="1"/>
</dbReference>
<dbReference type="EMBL" id="JBHSDC010000029">
    <property type="protein sequence ID" value="MFC4233182.1"/>
    <property type="molecule type" value="Genomic_DNA"/>
</dbReference>
<comment type="caution">
    <text evidence="3">The sequence shown here is derived from an EMBL/GenBank/DDBJ whole genome shotgun (WGS) entry which is preliminary data.</text>
</comment>
<protein>
    <submittedName>
        <fullName evidence="3">Acyltransferase family protein</fullName>
        <ecNumber evidence="3">2.3.-.-</ecNumber>
    </submittedName>
</protein>
<feature type="transmembrane region" description="Helical" evidence="1">
    <location>
        <begin position="151"/>
        <end position="168"/>
    </location>
</feature>
<keyword evidence="1" id="KW-0472">Membrane</keyword>
<accession>A0ABV8Q1W2</accession>
<dbReference type="PANTHER" id="PTHR23028">
    <property type="entry name" value="ACETYLTRANSFERASE"/>
    <property type="match status" value="1"/>
</dbReference>
<dbReference type="PANTHER" id="PTHR23028:SF53">
    <property type="entry name" value="ACYL_TRANSF_3 DOMAIN-CONTAINING PROTEIN"/>
    <property type="match status" value="1"/>
</dbReference>
<feature type="transmembrane region" description="Helical" evidence="1">
    <location>
        <begin position="310"/>
        <end position="331"/>
    </location>
</feature>
<feature type="transmembrane region" description="Helical" evidence="1">
    <location>
        <begin position="225"/>
        <end position="245"/>
    </location>
</feature>
<feature type="domain" description="Acyltransferase 3" evidence="2">
    <location>
        <begin position="14"/>
        <end position="328"/>
    </location>
</feature>
<proteinExistence type="predicted"/>
<evidence type="ECO:0000256" key="1">
    <source>
        <dbReference type="SAM" id="Phobius"/>
    </source>
</evidence>
<organism evidence="3 4">
    <name type="scientific">Parasediminibacterium paludis</name>
    <dbReference type="NCBI Taxonomy" id="908966"/>
    <lineage>
        <taxon>Bacteria</taxon>
        <taxon>Pseudomonadati</taxon>
        <taxon>Bacteroidota</taxon>
        <taxon>Chitinophagia</taxon>
        <taxon>Chitinophagales</taxon>
        <taxon>Chitinophagaceae</taxon>
        <taxon>Parasediminibacterium</taxon>
    </lineage>
</organism>
<evidence type="ECO:0000313" key="4">
    <source>
        <dbReference type="Proteomes" id="UP001595906"/>
    </source>
</evidence>
<sequence length="344" mass="39887">MSNIKLSKGKNWIAGLDTIRFALAFIVVLSHTNIIGPLKHHFSQYLYLKYILGIAGSLFFGIAAVIAFFIISGIVIHFPYRDGKKLNISEFYLKRSLRITIPMIIIAIIAYNFNISESEMPFWSLYCELIYYALYPIFYFLIINKKINSKIIILASFGCSYFFLLIEGSDIKAFLYQTQKFATYFHHFGISATWLLGLPCWLLGVLIAQNLNYIIKNEVTQKRIILIRFITYLSSVILNILYSNFGLSQTLSMGLFSLLAAYWISLEISYWNKKSTNLYLEKFGKWSYSLYLCHMIPLAVLARLGIRSSFYLVVLQIPFILLISYLFYLLIEKPSHNLIKKIRL</sequence>
<keyword evidence="4" id="KW-1185">Reference proteome</keyword>
<feature type="transmembrane region" description="Helical" evidence="1">
    <location>
        <begin position="97"/>
        <end position="115"/>
    </location>
</feature>
<feature type="transmembrane region" description="Helical" evidence="1">
    <location>
        <begin position="12"/>
        <end position="30"/>
    </location>
</feature>
<gene>
    <name evidence="3" type="ORF">ACFOW1_14875</name>
</gene>
<dbReference type="Proteomes" id="UP001595906">
    <property type="component" value="Unassembled WGS sequence"/>
</dbReference>
<keyword evidence="3" id="KW-0012">Acyltransferase</keyword>
<feature type="transmembrane region" description="Helical" evidence="1">
    <location>
        <begin position="188"/>
        <end position="213"/>
    </location>
</feature>
<evidence type="ECO:0000313" key="3">
    <source>
        <dbReference type="EMBL" id="MFC4233182.1"/>
    </source>
</evidence>
<feature type="transmembrane region" description="Helical" evidence="1">
    <location>
        <begin position="50"/>
        <end position="76"/>
    </location>
</feature>
<name>A0ABV8Q1W2_9BACT</name>
<feature type="transmembrane region" description="Helical" evidence="1">
    <location>
        <begin position="121"/>
        <end position="142"/>
    </location>
</feature>
<dbReference type="GO" id="GO:0016746">
    <property type="term" value="F:acyltransferase activity"/>
    <property type="evidence" value="ECO:0007669"/>
    <property type="project" value="UniProtKB-KW"/>
</dbReference>
<dbReference type="EC" id="2.3.-.-" evidence="3"/>
<feature type="transmembrane region" description="Helical" evidence="1">
    <location>
        <begin position="283"/>
        <end position="304"/>
    </location>
</feature>
<keyword evidence="1" id="KW-0812">Transmembrane</keyword>
<reference evidence="4" key="1">
    <citation type="journal article" date="2019" name="Int. J. Syst. Evol. Microbiol.">
        <title>The Global Catalogue of Microorganisms (GCM) 10K type strain sequencing project: providing services to taxonomists for standard genome sequencing and annotation.</title>
        <authorList>
            <consortium name="The Broad Institute Genomics Platform"/>
            <consortium name="The Broad Institute Genome Sequencing Center for Infectious Disease"/>
            <person name="Wu L."/>
            <person name="Ma J."/>
        </authorList>
    </citation>
    <scope>NUCLEOTIDE SEQUENCE [LARGE SCALE GENOMIC DNA]</scope>
    <source>
        <strain evidence="4">CECT 8010</strain>
    </source>
</reference>
<feature type="transmembrane region" description="Helical" evidence="1">
    <location>
        <begin position="251"/>
        <end position="271"/>
    </location>
</feature>
<dbReference type="InterPro" id="IPR002656">
    <property type="entry name" value="Acyl_transf_3_dom"/>
</dbReference>